<dbReference type="Proteomes" id="UP000520770">
    <property type="component" value="Unassembled WGS sequence"/>
</dbReference>
<dbReference type="EMBL" id="JACIHM010000001">
    <property type="protein sequence ID" value="MBB4445191.1"/>
    <property type="molecule type" value="Genomic_DNA"/>
</dbReference>
<dbReference type="Proteomes" id="UP000576087">
    <property type="component" value="Unassembled WGS sequence"/>
</dbReference>
<protein>
    <recommendedName>
        <fullName evidence="2">VanZ-like domain-containing protein</fullName>
    </recommendedName>
</protein>
<feature type="transmembrane region" description="Helical" evidence="1">
    <location>
        <begin position="89"/>
        <end position="106"/>
    </location>
</feature>
<proteinExistence type="predicted"/>
<name>A0A7W6Y0P6_9HYPH</name>
<evidence type="ECO:0000313" key="3">
    <source>
        <dbReference type="EMBL" id="MBB4347103.1"/>
    </source>
</evidence>
<feature type="domain" description="VanZ-like" evidence="2">
    <location>
        <begin position="37"/>
        <end position="104"/>
    </location>
</feature>
<sequence length="119" mass="12873">MTSRLIKLLPWLALAAIIFATVSPIRLRPQDFASVDIDRAGAFAAMALLFMLAYPRQWLLCGILVILGAGGIELLQYLSPTRHAHLDDAVVKAAGAAIGCLMGWTLNRMIARFRAPVAA</sequence>
<reference evidence="6 7" key="1">
    <citation type="submission" date="2020-08" db="EMBL/GenBank/DDBJ databases">
        <title>Genomic Encyclopedia of Type Strains, Phase IV (KMG-V): Genome sequencing to study the core and pangenomes of soil and plant-associated prokaryotes.</title>
        <authorList>
            <person name="Whitman W."/>
        </authorList>
    </citation>
    <scope>NUCLEOTIDE SEQUENCE [LARGE SCALE GENOMIC DNA]</scope>
    <source>
        <strain evidence="4 7">SEMIA 444</strain>
        <strain evidence="3 6">SEMIA 448</strain>
        <strain evidence="5 8">SEMIA 452</strain>
    </source>
</reference>
<dbReference type="EMBL" id="JACIGW010000001">
    <property type="protein sequence ID" value="MBB4347103.1"/>
    <property type="molecule type" value="Genomic_DNA"/>
</dbReference>
<feature type="transmembrane region" description="Helical" evidence="1">
    <location>
        <begin position="37"/>
        <end position="54"/>
    </location>
</feature>
<dbReference type="Pfam" id="PF04892">
    <property type="entry name" value="VanZ"/>
    <property type="match status" value="1"/>
</dbReference>
<dbReference type="AlphaFoldDB" id="A0A7W6Y0P6"/>
<gene>
    <name evidence="4" type="ORF">GGE31_000974</name>
    <name evidence="3" type="ORF">GGE33_000811</name>
    <name evidence="5" type="ORF">GGE35_000973</name>
</gene>
<keyword evidence="1" id="KW-0472">Membrane</keyword>
<dbReference type="PIRSF" id="PIRSF033367">
    <property type="entry name" value="UCP033367_VanZ"/>
    <property type="match status" value="1"/>
</dbReference>
<evidence type="ECO:0000313" key="7">
    <source>
        <dbReference type="Proteomes" id="UP000524535"/>
    </source>
</evidence>
<comment type="caution">
    <text evidence="5">The sequence shown here is derived from an EMBL/GenBank/DDBJ whole genome shotgun (WGS) entry which is preliminary data.</text>
</comment>
<evidence type="ECO:0000259" key="2">
    <source>
        <dbReference type="Pfam" id="PF04892"/>
    </source>
</evidence>
<dbReference type="Proteomes" id="UP000524535">
    <property type="component" value="Unassembled WGS sequence"/>
</dbReference>
<evidence type="ECO:0000313" key="6">
    <source>
        <dbReference type="Proteomes" id="UP000520770"/>
    </source>
</evidence>
<dbReference type="InterPro" id="IPR006976">
    <property type="entry name" value="VanZ-like"/>
</dbReference>
<evidence type="ECO:0000256" key="1">
    <source>
        <dbReference type="SAM" id="Phobius"/>
    </source>
</evidence>
<evidence type="ECO:0000313" key="5">
    <source>
        <dbReference type="EMBL" id="MBB4445191.1"/>
    </source>
</evidence>
<evidence type="ECO:0000313" key="8">
    <source>
        <dbReference type="Proteomes" id="UP000576087"/>
    </source>
</evidence>
<dbReference type="RefSeq" id="WP_183821326.1">
    <property type="nucleotide sequence ID" value="NZ_JACIGW010000001.1"/>
</dbReference>
<organism evidence="5 8">
    <name type="scientific">Aliirhizobium cellulosilyticum</name>
    <dbReference type="NCBI Taxonomy" id="393664"/>
    <lineage>
        <taxon>Bacteria</taxon>
        <taxon>Pseudomonadati</taxon>
        <taxon>Pseudomonadota</taxon>
        <taxon>Alphaproteobacteria</taxon>
        <taxon>Hyphomicrobiales</taxon>
        <taxon>Rhizobiaceae</taxon>
        <taxon>Aliirhizobium</taxon>
    </lineage>
</organism>
<keyword evidence="1" id="KW-0812">Transmembrane</keyword>
<dbReference type="InterPro" id="IPR017015">
    <property type="entry name" value="UCP033367_VanZ"/>
</dbReference>
<keyword evidence="1" id="KW-1133">Transmembrane helix</keyword>
<accession>A0A7W6Y0P6</accession>
<feature type="transmembrane region" description="Helical" evidence="1">
    <location>
        <begin position="59"/>
        <end position="77"/>
    </location>
</feature>
<evidence type="ECO:0000313" key="4">
    <source>
        <dbReference type="EMBL" id="MBB4410503.1"/>
    </source>
</evidence>
<dbReference type="EMBL" id="JACIGY010000001">
    <property type="protein sequence ID" value="MBB4410503.1"/>
    <property type="molecule type" value="Genomic_DNA"/>
</dbReference>
<keyword evidence="7" id="KW-1185">Reference proteome</keyword>